<feature type="region of interest" description="Disordered" evidence="2">
    <location>
        <begin position="160"/>
        <end position="263"/>
    </location>
</feature>
<organism evidence="3 4">
    <name type="scientific">Kwoniella heveanensis BCC8398</name>
    <dbReference type="NCBI Taxonomy" id="1296120"/>
    <lineage>
        <taxon>Eukaryota</taxon>
        <taxon>Fungi</taxon>
        <taxon>Dikarya</taxon>
        <taxon>Basidiomycota</taxon>
        <taxon>Agaricomycotina</taxon>
        <taxon>Tremellomycetes</taxon>
        <taxon>Tremellales</taxon>
        <taxon>Cryptococcaceae</taxon>
        <taxon>Kwoniella</taxon>
    </lineage>
</organism>
<dbReference type="Proteomes" id="UP000092666">
    <property type="component" value="Unassembled WGS sequence"/>
</dbReference>
<feature type="compositionally biased region" description="Low complexity" evidence="2">
    <location>
        <begin position="186"/>
        <end position="196"/>
    </location>
</feature>
<evidence type="ECO:0000256" key="2">
    <source>
        <dbReference type="SAM" id="MobiDB-lite"/>
    </source>
</evidence>
<keyword evidence="4" id="KW-1185">Reference proteome</keyword>
<accession>A0A1B9GUY4</accession>
<dbReference type="EMBL" id="KV700123">
    <property type="protein sequence ID" value="OCF34853.1"/>
    <property type="molecule type" value="Genomic_DNA"/>
</dbReference>
<feature type="compositionally biased region" description="Basic and acidic residues" evidence="2">
    <location>
        <begin position="235"/>
        <end position="244"/>
    </location>
</feature>
<reference evidence="3 4" key="1">
    <citation type="submission" date="2013-07" db="EMBL/GenBank/DDBJ databases">
        <title>The Genome Sequence of Cryptococcus heveanensis BCC8398.</title>
        <authorList>
            <consortium name="The Broad Institute Genome Sequencing Platform"/>
            <person name="Cuomo C."/>
            <person name="Litvintseva A."/>
            <person name="Chen Y."/>
            <person name="Heitman J."/>
            <person name="Sun S."/>
            <person name="Springer D."/>
            <person name="Dromer F."/>
            <person name="Young S.K."/>
            <person name="Zeng Q."/>
            <person name="Gargeya S."/>
            <person name="Fitzgerald M."/>
            <person name="Abouelleil A."/>
            <person name="Alvarado L."/>
            <person name="Berlin A.M."/>
            <person name="Chapman S.B."/>
            <person name="Dewar J."/>
            <person name="Goldberg J."/>
            <person name="Griggs A."/>
            <person name="Gujja S."/>
            <person name="Hansen M."/>
            <person name="Howarth C."/>
            <person name="Imamovic A."/>
            <person name="Larimer J."/>
            <person name="McCowan C."/>
            <person name="Murphy C."/>
            <person name="Pearson M."/>
            <person name="Priest M."/>
            <person name="Roberts A."/>
            <person name="Saif S."/>
            <person name="Shea T."/>
            <person name="Sykes S."/>
            <person name="Wortman J."/>
            <person name="Nusbaum C."/>
            <person name="Birren B."/>
        </authorList>
    </citation>
    <scope>NUCLEOTIDE SEQUENCE [LARGE SCALE GENOMIC DNA]</scope>
    <source>
        <strain evidence="3 4">BCC8398</strain>
    </source>
</reference>
<evidence type="ECO:0000313" key="3">
    <source>
        <dbReference type="EMBL" id="OCF34853.1"/>
    </source>
</evidence>
<proteinExistence type="predicted"/>
<gene>
    <name evidence="3" type="ORF">I316_03398</name>
</gene>
<evidence type="ECO:0000313" key="4">
    <source>
        <dbReference type="Proteomes" id="UP000092666"/>
    </source>
</evidence>
<evidence type="ECO:0000256" key="1">
    <source>
        <dbReference type="SAM" id="Coils"/>
    </source>
</evidence>
<feature type="compositionally biased region" description="Basic and acidic residues" evidence="2">
    <location>
        <begin position="211"/>
        <end position="226"/>
    </location>
</feature>
<dbReference type="AlphaFoldDB" id="A0A1B9GUY4"/>
<reference evidence="4" key="2">
    <citation type="submission" date="2013-12" db="EMBL/GenBank/DDBJ databases">
        <title>Evolution of pathogenesis and genome organization in the Tremellales.</title>
        <authorList>
            <person name="Cuomo C."/>
            <person name="Litvintseva A."/>
            <person name="Heitman J."/>
            <person name="Chen Y."/>
            <person name="Sun S."/>
            <person name="Springer D."/>
            <person name="Dromer F."/>
            <person name="Young S."/>
            <person name="Zeng Q."/>
            <person name="Chapman S."/>
            <person name="Gujja S."/>
            <person name="Saif S."/>
            <person name="Birren B."/>
        </authorList>
    </citation>
    <scope>NUCLEOTIDE SEQUENCE [LARGE SCALE GENOMIC DNA]</scope>
    <source>
        <strain evidence="4">BCC8398</strain>
    </source>
</reference>
<dbReference type="OrthoDB" id="2565339at2759"/>
<feature type="coiled-coil region" evidence="1">
    <location>
        <begin position="291"/>
        <end position="325"/>
    </location>
</feature>
<sequence>MLPTQPINCGKRWWTPPDFHYTMQSRFAWPTPPPLEGAATAATAGVGAGAGAGVGAAASHLGAAEGAAAAANFASHAAGGVPPRGPWGGHYHQYYQGGPFGRGYGRGWGRRPVLKRVFWFGLGAWIGVSWYKRHQEKKAEFNRQLADPNSPLREVIRDLNRPYPAPSYPNPAGLATPVDHTPYPVQPSASAAQPAPMNTPAPPIPTSTDNYNDRRWGWPEHSERKWGWRHHRHQERAQQARQEAETAAAAAQEESRRTSTATPIQEAVERLWEEKKRDAAQAQETANDRAKEYAREKLDKLSAALETLRESLKQDQAAKVAKEDKKLV</sequence>
<keyword evidence="1" id="KW-0175">Coiled coil</keyword>
<protein>
    <submittedName>
        <fullName evidence="3">Uncharacterized protein</fullName>
    </submittedName>
</protein>
<name>A0A1B9GUY4_9TREE</name>